<evidence type="ECO:0000313" key="3">
    <source>
        <dbReference type="Proteomes" id="UP001201262"/>
    </source>
</evidence>
<gene>
    <name evidence="2" type="ORF">BGW36DRAFT_329197</name>
</gene>
<feature type="compositionally biased region" description="Gly residues" evidence="1">
    <location>
        <begin position="54"/>
        <end position="63"/>
    </location>
</feature>
<name>A0AAD4PUV3_9EURO</name>
<evidence type="ECO:0000256" key="1">
    <source>
        <dbReference type="SAM" id="MobiDB-lite"/>
    </source>
</evidence>
<feature type="region of interest" description="Disordered" evidence="1">
    <location>
        <begin position="40"/>
        <end position="63"/>
    </location>
</feature>
<keyword evidence="3" id="KW-1185">Reference proteome</keyword>
<feature type="region of interest" description="Disordered" evidence="1">
    <location>
        <begin position="244"/>
        <end position="269"/>
    </location>
</feature>
<feature type="compositionally biased region" description="Gly residues" evidence="1">
    <location>
        <begin position="246"/>
        <end position="255"/>
    </location>
</feature>
<dbReference type="GeneID" id="70243078"/>
<protein>
    <submittedName>
        <fullName evidence="2">Uncharacterized protein</fullName>
    </submittedName>
</protein>
<evidence type="ECO:0000313" key="2">
    <source>
        <dbReference type="EMBL" id="KAH8689861.1"/>
    </source>
</evidence>
<organism evidence="2 3">
    <name type="scientific">Talaromyces proteolyticus</name>
    <dbReference type="NCBI Taxonomy" id="1131652"/>
    <lineage>
        <taxon>Eukaryota</taxon>
        <taxon>Fungi</taxon>
        <taxon>Dikarya</taxon>
        <taxon>Ascomycota</taxon>
        <taxon>Pezizomycotina</taxon>
        <taxon>Eurotiomycetes</taxon>
        <taxon>Eurotiomycetidae</taxon>
        <taxon>Eurotiales</taxon>
        <taxon>Trichocomaceae</taxon>
        <taxon>Talaromyces</taxon>
        <taxon>Talaromyces sect. Bacilispori</taxon>
    </lineage>
</organism>
<reference evidence="2" key="1">
    <citation type="submission" date="2021-12" db="EMBL/GenBank/DDBJ databases">
        <title>Convergent genome expansion in fungi linked to evolution of root-endophyte symbiosis.</title>
        <authorList>
            <consortium name="DOE Joint Genome Institute"/>
            <person name="Ke Y.-H."/>
            <person name="Bonito G."/>
            <person name="Liao H.-L."/>
            <person name="Looney B."/>
            <person name="Rojas-Flechas A."/>
            <person name="Nash J."/>
            <person name="Hameed K."/>
            <person name="Schadt C."/>
            <person name="Martin F."/>
            <person name="Crous P.W."/>
            <person name="Miettinen O."/>
            <person name="Magnuson J.K."/>
            <person name="Labbe J."/>
            <person name="Jacobson D."/>
            <person name="Doktycz M.J."/>
            <person name="Veneault-Fourrey C."/>
            <person name="Kuo A."/>
            <person name="Mondo S."/>
            <person name="Calhoun S."/>
            <person name="Riley R."/>
            <person name="Ohm R."/>
            <person name="LaButti K."/>
            <person name="Andreopoulos B."/>
            <person name="Pangilinan J."/>
            <person name="Nolan M."/>
            <person name="Tritt A."/>
            <person name="Clum A."/>
            <person name="Lipzen A."/>
            <person name="Daum C."/>
            <person name="Barry K."/>
            <person name="Grigoriev I.V."/>
            <person name="Vilgalys R."/>
        </authorList>
    </citation>
    <scope>NUCLEOTIDE SEQUENCE</scope>
    <source>
        <strain evidence="2">PMI_201</strain>
    </source>
</reference>
<accession>A0AAD4PUV3</accession>
<dbReference type="EMBL" id="JAJTJA010000014">
    <property type="protein sequence ID" value="KAH8689861.1"/>
    <property type="molecule type" value="Genomic_DNA"/>
</dbReference>
<dbReference type="Proteomes" id="UP001201262">
    <property type="component" value="Unassembled WGS sequence"/>
</dbReference>
<proteinExistence type="predicted"/>
<sequence length="936" mass="104992">MPVTKGPGIDGGDGNDSGDIWIFVQDVPSNIEKLTVMANGGKGGRGGDTTEHGQTGGKGGNGGKSGNVEILYGSVPMQVYLDFPTLRKQFWLQRALDFQKGYSCRYLPTYVTETMQMTLNLYLGLGNAMRDLASILSDRRLASPVVETTLAKLEVIQHSTDAPPRVHSSAISELINARKEIQKVVQIYRHPNVDRILQDLSRLLEDLTPQRPSDLSEILGDIFQDVNRDLGKLKDQIKWKCESIPGPGGVGGTSGTPGDPPGEHGKEGEATGRITVKNLHLNGDAEDLEATQAFAFPDQCQMLLNRANRYFFADSNSAREQASDMYHTLLNRLQFLDKLDEQKTSPLAKAYDDLERTWKVTISGTTQLRSIFSEGKSRFNRLLLGQDMFGHTALWVPRMSFLHYHTSVGDQLRFLEKQEGTVAAFEKALEEGHETTIFIKDSIKELDSSKQAAKSQINLLEGSNGPLSTVAYKIETFTPILKEKRENVRKKIDEIEWIPQFNPSLLLDGFTTLITASFDRATLSKFIEFGYQDYLSTTQEKGMSTVVEKKYIIHQLTTTADTLESFSEALNTNKDNTIQLDDPGALKVFATKNAIEKLLDEFSSAIPEEQRKAISEALKDYVESVLTRNNAVVEYNTSVLLLLDSYQTLKYCEEQIKNLGNPTIKIDPSLPSVIFWLRKMRDALRLRLLQYLNYESRAIKYWGLFDNLPSSLPGPLIDHIALGNQQQDLQSSFESALEIYSISARGIWPPKEDDVGRVYQLTAEQRSALTTPSDDGDYITFVTIGPDNAQGIFQDWIDIRLREVRVWLFGVEIPVPDYVGRKHLSIHITHQGDESIIDPRGDRFEFSHDSLNVPFVYDITKVSNIKEVPGGSVFTRADLEHDFSIGGIPKESSRAPLGPFATWRLRISTKAHPGIKMDGLTEAYIEFRGSYRLLWH</sequence>
<dbReference type="AlphaFoldDB" id="A0AAD4PUV3"/>
<comment type="caution">
    <text evidence="2">The sequence shown here is derived from an EMBL/GenBank/DDBJ whole genome shotgun (WGS) entry which is preliminary data.</text>
</comment>
<dbReference type="RefSeq" id="XP_046066144.1">
    <property type="nucleotide sequence ID" value="XM_046212791.1"/>
</dbReference>